<proteinExistence type="inferred from homology"/>
<evidence type="ECO:0000256" key="8">
    <source>
        <dbReference type="ARBA" id="ARBA00023180"/>
    </source>
</evidence>
<evidence type="ECO:0000256" key="5">
    <source>
        <dbReference type="ARBA" id="ARBA00022729"/>
    </source>
</evidence>
<evidence type="ECO:0000256" key="4">
    <source>
        <dbReference type="ARBA" id="ARBA00022670"/>
    </source>
</evidence>
<keyword evidence="8" id="KW-0325">Glycoprotein</keyword>
<keyword evidence="5" id="KW-0732">Signal</keyword>
<dbReference type="AlphaFoldDB" id="A0A835A1X1"/>
<accession>A0A835A1X1</accession>
<dbReference type="InterPro" id="IPR032861">
    <property type="entry name" value="TAXi_N"/>
</dbReference>
<dbReference type="PANTHER" id="PTHR47967">
    <property type="entry name" value="OS07G0603500 PROTEIN-RELATED"/>
    <property type="match status" value="1"/>
</dbReference>
<keyword evidence="4" id="KW-0645">Protease</keyword>
<dbReference type="PANTHER" id="PTHR47967:SF128">
    <property type="entry name" value="ASPARTIC PROTEINASE CDR1-LIKE"/>
    <property type="match status" value="1"/>
</dbReference>
<sequence>MDHFRLSSTDQIQSVLIPNGGDYLMKFAIGTPPVEFLAIADTGSDLIWTQCKPCENCYKQDSQLFDPQQSFTYREMSCDTKFCQSLPRAKCGNTSSECDYSYSYGDQSFSTGVLTTDTFTFDSTGGRTVAFPKIVFGCGHNNGGSFSGHESGIVGLGGGPLSLISQLSSKIDGKFSYCLVPIFANSTSKLNFGSEAVISGEGAVSTPLVPKDPDTYYYLSLDGISVGNSQIMSEASFVIDSGTTLTMLVSDLYYKVESAIKDAINLDPVQDPSGTFSLCYDTKSDFKIPEMTFHFTGADLRLKPLNTFVKASDDLVCLTMVPGKRLSIFGNLAQMNFQVEYDLVKKQVSFAPADCTK</sequence>
<dbReference type="CDD" id="cd05476">
    <property type="entry name" value="pepsin_A_like_plant"/>
    <property type="match status" value="1"/>
</dbReference>
<feature type="active site" evidence="9">
    <location>
        <position position="41"/>
    </location>
</feature>
<dbReference type="GO" id="GO:0005576">
    <property type="term" value="C:extracellular region"/>
    <property type="evidence" value="ECO:0007669"/>
    <property type="project" value="UniProtKB-SubCell"/>
</dbReference>
<evidence type="ECO:0000256" key="6">
    <source>
        <dbReference type="ARBA" id="ARBA00022750"/>
    </source>
</evidence>
<dbReference type="PRINTS" id="PR00792">
    <property type="entry name" value="PEPSIN"/>
</dbReference>
<comment type="similarity">
    <text evidence="2">Belongs to the peptidase A1 family.</text>
</comment>
<dbReference type="OMA" id="RNFRIEY"/>
<evidence type="ECO:0000256" key="3">
    <source>
        <dbReference type="ARBA" id="ARBA00022525"/>
    </source>
</evidence>
<dbReference type="Pfam" id="PF14541">
    <property type="entry name" value="TAXi_C"/>
    <property type="match status" value="1"/>
</dbReference>
<dbReference type="InterPro" id="IPR021109">
    <property type="entry name" value="Peptidase_aspartic_dom_sf"/>
</dbReference>
<comment type="caution">
    <text evidence="11">The sequence shown here is derived from an EMBL/GenBank/DDBJ whole genome shotgun (WGS) entry which is preliminary data.</text>
</comment>
<keyword evidence="12" id="KW-1185">Reference proteome</keyword>
<evidence type="ECO:0000259" key="10">
    <source>
        <dbReference type="PROSITE" id="PS51767"/>
    </source>
</evidence>
<dbReference type="PROSITE" id="PS51767">
    <property type="entry name" value="PEPTIDASE_A1"/>
    <property type="match status" value="1"/>
</dbReference>
<dbReference type="OrthoDB" id="2747330at2759"/>
<dbReference type="Gene3D" id="2.40.70.10">
    <property type="entry name" value="Acid Proteases"/>
    <property type="match status" value="2"/>
</dbReference>
<reference evidence="11 12" key="1">
    <citation type="submission" date="2020-04" db="EMBL/GenBank/DDBJ databases">
        <title>Plant Genome Project.</title>
        <authorList>
            <person name="Zhang R.-G."/>
        </authorList>
    </citation>
    <scope>NUCLEOTIDE SEQUENCE [LARGE SCALE GENOMIC DNA]</scope>
    <source>
        <strain evidence="11">YNK0</strain>
        <tissue evidence="11">Leaf</tissue>
    </source>
</reference>
<feature type="active site" evidence="9">
    <location>
        <position position="240"/>
    </location>
</feature>
<dbReference type="FunFam" id="2.40.70.10:FF:000050">
    <property type="entry name" value="Aspartic proteinase CDR1"/>
    <property type="match status" value="1"/>
</dbReference>
<dbReference type="SUPFAM" id="SSF50630">
    <property type="entry name" value="Acid proteases"/>
    <property type="match status" value="1"/>
</dbReference>
<dbReference type="InterPro" id="IPR051708">
    <property type="entry name" value="Plant_Aspart_Prot_A1"/>
</dbReference>
<evidence type="ECO:0000313" key="11">
    <source>
        <dbReference type="EMBL" id="KAF8412597.1"/>
    </source>
</evidence>
<dbReference type="Pfam" id="PF14543">
    <property type="entry name" value="TAXi_N"/>
    <property type="match status" value="1"/>
</dbReference>
<keyword evidence="7" id="KW-0378">Hydrolase</keyword>
<gene>
    <name evidence="11" type="ORF">HHK36_000566</name>
</gene>
<evidence type="ECO:0000256" key="7">
    <source>
        <dbReference type="ARBA" id="ARBA00022801"/>
    </source>
</evidence>
<dbReference type="Proteomes" id="UP000655225">
    <property type="component" value="Unassembled WGS sequence"/>
</dbReference>
<protein>
    <recommendedName>
        <fullName evidence="10">Peptidase A1 domain-containing protein</fullName>
    </recommendedName>
</protein>
<feature type="domain" description="Peptidase A1" evidence="10">
    <location>
        <begin position="23"/>
        <end position="351"/>
    </location>
</feature>
<dbReference type="InterPro" id="IPR034161">
    <property type="entry name" value="Pepsin-like_plant"/>
</dbReference>
<dbReference type="FunFam" id="2.40.70.10:FF:000016">
    <property type="entry name" value="Probable aspartic protease At2g35615"/>
    <property type="match status" value="1"/>
</dbReference>
<dbReference type="InterPro" id="IPR001461">
    <property type="entry name" value="Aspartic_peptidase_A1"/>
</dbReference>
<comment type="subcellular location">
    <subcellularLocation>
        <location evidence="1">Secreted</location>
    </subcellularLocation>
</comment>
<dbReference type="InterPro" id="IPR033121">
    <property type="entry name" value="PEPTIDASE_A1"/>
</dbReference>
<name>A0A835A1X1_TETSI</name>
<dbReference type="EMBL" id="JABCRI010000001">
    <property type="protein sequence ID" value="KAF8412597.1"/>
    <property type="molecule type" value="Genomic_DNA"/>
</dbReference>
<keyword evidence="3" id="KW-0964">Secreted</keyword>
<evidence type="ECO:0000313" key="12">
    <source>
        <dbReference type="Proteomes" id="UP000655225"/>
    </source>
</evidence>
<evidence type="ECO:0000256" key="9">
    <source>
        <dbReference type="PIRSR" id="PIRSR601461-1"/>
    </source>
</evidence>
<organism evidence="11 12">
    <name type="scientific">Tetracentron sinense</name>
    <name type="common">Spur-leaf</name>
    <dbReference type="NCBI Taxonomy" id="13715"/>
    <lineage>
        <taxon>Eukaryota</taxon>
        <taxon>Viridiplantae</taxon>
        <taxon>Streptophyta</taxon>
        <taxon>Embryophyta</taxon>
        <taxon>Tracheophyta</taxon>
        <taxon>Spermatophyta</taxon>
        <taxon>Magnoliopsida</taxon>
        <taxon>Trochodendrales</taxon>
        <taxon>Trochodendraceae</taxon>
        <taxon>Tetracentron</taxon>
    </lineage>
</organism>
<evidence type="ECO:0000256" key="1">
    <source>
        <dbReference type="ARBA" id="ARBA00004613"/>
    </source>
</evidence>
<evidence type="ECO:0000256" key="2">
    <source>
        <dbReference type="ARBA" id="ARBA00007447"/>
    </source>
</evidence>
<dbReference type="GO" id="GO:0006508">
    <property type="term" value="P:proteolysis"/>
    <property type="evidence" value="ECO:0007669"/>
    <property type="project" value="UniProtKB-KW"/>
</dbReference>
<keyword evidence="6" id="KW-0064">Aspartyl protease</keyword>
<dbReference type="GO" id="GO:0004190">
    <property type="term" value="F:aspartic-type endopeptidase activity"/>
    <property type="evidence" value="ECO:0007669"/>
    <property type="project" value="UniProtKB-KW"/>
</dbReference>
<dbReference type="InterPro" id="IPR032799">
    <property type="entry name" value="TAXi_C"/>
</dbReference>